<feature type="transmembrane region" description="Helical" evidence="6">
    <location>
        <begin position="272"/>
        <end position="299"/>
    </location>
</feature>
<feature type="domain" description="ABC3 transporter permease C-terminal" evidence="7">
    <location>
        <begin position="675"/>
        <end position="793"/>
    </location>
</feature>
<dbReference type="Pfam" id="PF12704">
    <property type="entry name" value="MacB_PCD"/>
    <property type="match status" value="1"/>
</dbReference>
<feature type="transmembrane region" description="Helical" evidence="6">
    <location>
        <begin position="373"/>
        <end position="393"/>
    </location>
</feature>
<organism evidence="9 10">
    <name type="scientific">Falsiruegeria litorea R37</name>
    <dbReference type="NCBI Taxonomy" id="1200284"/>
    <lineage>
        <taxon>Bacteria</taxon>
        <taxon>Pseudomonadati</taxon>
        <taxon>Pseudomonadota</taxon>
        <taxon>Alphaproteobacteria</taxon>
        <taxon>Rhodobacterales</taxon>
        <taxon>Roseobacteraceae</taxon>
        <taxon>Falsiruegeria</taxon>
    </lineage>
</organism>
<evidence type="ECO:0000256" key="6">
    <source>
        <dbReference type="SAM" id="Phobius"/>
    </source>
</evidence>
<evidence type="ECO:0000256" key="4">
    <source>
        <dbReference type="ARBA" id="ARBA00022989"/>
    </source>
</evidence>
<dbReference type="InterPro" id="IPR025857">
    <property type="entry name" value="MacB_PCD"/>
</dbReference>
<evidence type="ECO:0000256" key="3">
    <source>
        <dbReference type="ARBA" id="ARBA00022692"/>
    </source>
</evidence>
<feature type="transmembrane region" description="Helical" evidence="6">
    <location>
        <begin position="766"/>
        <end position="785"/>
    </location>
</feature>
<feature type="domain" description="ABC3 transporter permease C-terminal" evidence="7">
    <location>
        <begin position="231"/>
        <end position="355"/>
    </location>
</feature>
<evidence type="ECO:0000313" key="9">
    <source>
        <dbReference type="EMBL" id="SLN42085.1"/>
    </source>
</evidence>
<dbReference type="Proteomes" id="UP000193077">
    <property type="component" value="Unassembled WGS sequence"/>
</dbReference>
<evidence type="ECO:0000256" key="1">
    <source>
        <dbReference type="ARBA" id="ARBA00004651"/>
    </source>
</evidence>
<dbReference type="PANTHER" id="PTHR30287:SF2">
    <property type="entry name" value="BLL1001 PROTEIN"/>
    <property type="match status" value="1"/>
</dbReference>
<feature type="transmembrane region" description="Helical" evidence="6">
    <location>
        <begin position="719"/>
        <end position="746"/>
    </location>
</feature>
<feature type="domain" description="MacB-like periplasmic core" evidence="8">
    <location>
        <begin position="451"/>
        <end position="641"/>
    </location>
</feature>
<feature type="transmembrane region" description="Helical" evidence="6">
    <location>
        <begin position="668"/>
        <end position="694"/>
    </location>
</feature>
<keyword evidence="4 6" id="KW-1133">Transmembrane helix</keyword>
<dbReference type="InterPro" id="IPR003838">
    <property type="entry name" value="ABC3_permease_C"/>
</dbReference>
<accession>A0A1Y5SJ99</accession>
<sequence>MTGAVLQAIWSHWRRHPLQLATLLSGIALATALWSAVQAINTEARANYASATQQLAARSLDRIVDPSGPMTLSQYRILRRAGWQVAAVREGRIAVAGGRVDLLGVDLLSYPTLPAIAEASQVQGIAPVDALSAPGRLFARAPLAERLKATPGLPPVIASDQVPVGSVLTDIGTAGALLGQPEQISHVVVLSSQPKGVLPLDQIAPDLRRISAQGDGGIASLTDSFHLNLTAFGLLSFAVGLFIVHGTVGLAFEQRRSMIRTLRALGTPMRTLRRLLVVELMVLALIGGIAGLVLGLYIAGALLPDVAATLRGLYGAPVDGALTIRPVWVASGLGMALIGTTAASGQAFWKLARMPLLSTPGARAWSGHAQVSAARLAFAGLGLAGLGGVAVLLGDGLIAGFALLAGLLMGAALCLPFLLLRLLNLGGRTARSALSEWVWADMKAQLPGLSLALMALLLAMAANIGVGTMVSSFRLTFTGWLDQRLTSELYVTARDDVQGREIERWLSQHSERVLPIRALEMEHEGAPIFVYGVVDDQTYRNHWPLLTPTKGVWDRVMRGEAILINEQMARRNDLWPGDTVTLPSDITYPIAGVYSDYGNPTAQAILSMDELPRFGLPVPNTRFGIRLPPDQVADVAQELRAAFDLPPGALIDQANLKARSIEIFDKTFVVTGALNILTLGVAGFAIFTSLLTLWTQRLPQLAPVWAMGITRRQLAGLELLRSVILAALTTALALPLGLMLAWVLLAVINVEAFGWRLPMFVFPVEWAKLGALAMLTALVAGLLPARRLLQVPPSDLLKVFAHER</sequence>
<dbReference type="PANTHER" id="PTHR30287">
    <property type="entry name" value="MEMBRANE COMPONENT OF PREDICTED ABC SUPERFAMILY METABOLITE UPTAKE TRANSPORTER"/>
    <property type="match status" value="1"/>
</dbReference>
<feature type="transmembrane region" description="Helical" evidence="6">
    <location>
        <begin position="399"/>
        <end position="423"/>
    </location>
</feature>
<evidence type="ECO:0000256" key="5">
    <source>
        <dbReference type="ARBA" id="ARBA00023136"/>
    </source>
</evidence>
<reference evidence="9 10" key="1">
    <citation type="submission" date="2017-03" db="EMBL/GenBank/DDBJ databases">
        <authorList>
            <person name="Afonso C.L."/>
            <person name="Miller P.J."/>
            <person name="Scott M.A."/>
            <person name="Spackman E."/>
            <person name="Goraichik I."/>
            <person name="Dimitrov K.M."/>
            <person name="Suarez D.L."/>
            <person name="Swayne D.E."/>
        </authorList>
    </citation>
    <scope>NUCLEOTIDE SEQUENCE [LARGE SCALE GENOMIC DNA]</scope>
    <source>
        <strain evidence="9 10">CECT 7639</strain>
    </source>
</reference>
<dbReference type="RefSeq" id="WP_085795673.1">
    <property type="nucleotide sequence ID" value="NZ_FWFO01000001.1"/>
</dbReference>
<feature type="transmembrane region" description="Helical" evidence="6">
    <location>
        <begin position="229"/>
        <end position="252"/>
    </location>
</feature>
<keyword evidence="2" id="KW-1003">Cell membrane</keyword>
<feature type="transmembrane region" description="Helical" evidence="6">
    <location>
        <begin position="444"/>
        <end position="466"/>
    </location>
</feature>
<gene>
    <name evidence="9" type="ORF">TRL7639_02163</name>
</gene>
<protein>
    <submittedName>
        <fullName evidence="9">FtsX-like permease family protein</fullName>
    </submittedName>
</protein>
<evidence type="ECO:0000259" key="7">
    <source>
        <dbReference type="Pfam" id="PF02687"/>
    </source>
</evidence>
<evidence type="ECO:0000259" key="8">
    <source>
        <dbReference type="Pfam" id="PF12704"/>
    </source>
</evidence>
<comment type="subcellular location">
    <subcellularLocation>
        <location evidence="1">Cell membrane</location>
        <topology evidence="1">Multi-pass membrane protein</topology>
    </subcellularLocation>
</comment>
<evidence type="ECO:0000256" key="2">
    <source>
        <dbReference type="ARBA" id="ARBA00022475"/>
    </source>
</evidence>
<keyword evidence="10" id="KW-1185">Reference proteome</keyword>
<dbReference type="EMBL" id="FWFO01000001">
    <property type="protein sequence ID" value="SLN42085.1"/>
    <property type="molecule type" value="Genomic_DNA"/>
</dbReference>
<keyword evidence="3 6" id="KW-0812">Transmembrane</keyword>
<dbReference type="GO" id="GO:0005886">
    <property type="term" value="C:plasma membrane"/>
    <property type="evidence" value="ECO:0007669"/>
    <property type="project" value="UniProtKB-SubCell"/>
</dbReference>
<name>A0A1Y5SJ99_9RHOB</name>
<evidence type="ECO:0000313" key="10">
    <source>
        <dbReference type="Proteomes" id="UP000193077"/>
    </source>
</evidence>
<dbReference type="OrthoDB" id="343744at2"/>
<keyword evidence="5 6" id="KW-0472">Membrane</keyword>
<proteinExistence type="predicted"/>
<dbReference type="AlphaFoldDB" id="A0A1Y5SJ99"/>
<dbReference type="Pfam" id="PF02687">
    <property type="entry name" value="FtsX"/>
    <property type="match status" value="2"/>
</dbReference>
<feature type="transmembrane region" description="Helical" evidence="6">
    <location>
        <begin position="327"/>
        <end position="352"/>
    </location>
</feature>
<dbReference type="InterPro" id="IPR038766">
    <property type="entry name" value="Membrane_comp_ABC_pdt"/>
</dbReference>